<reference evidence="2" key="5">
    <citation type="journal article" date="2021" name="G3 (Bethesda)">
        <title>Aegilops tauschii genome assembly Aet v5.0 features greater sequence contiguity and improved annotation.</title>
        <authorList>
            <person name="Wang L."/>
            <person name="Zhu T."/>
            <person name="Rodriguez J.C."/>
            <person name="Deal K.R."/>
            <person name="Dubcovsky J."/>
            <person name="McGuire P.E."/>
            <person name="Lux T."/>
            <person name="Spannagl M."/>
            <person name="Mayer K.F.X."/>
            <person name="Baldrich P."/>
            <person name="Meyers B.C."/>
            <person name="Huo N."/>
            <person name="Gu Y.Q."/>
            <person name="Zhou H."/>
            <person name="Devos K.M."/>
            <person name="Bennetzen J.L."/>
            <person name="Unver T."/>
            <person name="Budak H."/>
            <person name="Gulick P.J."/>
            <person name="Galiba G."/>
            <person name="Kalapos B."/>
            <person name="Nelson D.R."/>
            <person name="Li P."/>
            <person name="You F.M."/>
            <person name="Luo M.C."/>
            <person name="Dvorak J."/>
        </authorList>
    </citation>
    <scope>NUCLEOTIDE SEQUENCE [LARGE SCALE GENOMIC DNA]</scope>
    <source>
        <strain evidence="2">cv. AL8/78</strain>
    </source>
</reference>
<evidence type="ECO:0000256" key="1">
    <source>
        <dbReference type="SAM" id="MobiDB-lite"/>
    </source>
</evidence>
<dbReference type="EnsemblPlants" id="AET3Gv20871000.7">
    <property type="protein sequence ID" value="AET3Gv20871000.7"/>
    <property type="gene ID" value="AET3Gv20871000"/>
</dbReference>
<dbReference type="Proteomes" id="UP000015105">
    <property type="component" value="Chromosome 3D"/>
</dbReference>
<proteinExistence type="predicted"/>
<keyword evidence="3" id="KW-1185">Reference proteome</keyword>
<accession>A0A453G3L2</accession>
<dbReference type="AlphaFoldDB" id="A0A453G3L2"/>
<dbReference type="Gramene" id="AET3Gv20871000.7">
    <property type="protein sequence ID" value="AET3Gv20871000.7"/>
    <property type="gene ID" value="AET3Gv20871000"/>
</dbReference>
<reference evidence="2" key="3">
    <citation type="journal article" date="2017" name="Nature">
        <title>Genome sequence of the progenitor of the wheat D genome Aegilops tauschii.</title>
        <authorList>
            <person name="Luo M.C."/>
            <person name="Gu Y.Q."/>
            <person name="Puiu D."/>
            <person name="Wang H."/>
            <person name="Twardziok S.O."/>
            <person name="Deal K.R."/>
            <person name="Huo N."/>
            <person name="Zhu T."/>
            <person name="Wang L."/>
            <person name="Wang Y."/>
            <person name="McGuire P.E."/>
            <person name="Liu S."/>
            <person name="Long H."/>
            <person name="Ramasamy R.K."/>
            <person name="Rodriguez J.C."/>
            <person name="Van S.L."/>
            <person name="Yuan L."/>
            <person name="Wang Z."/>
            <person name="Xia Z."/>
            <person name="Xiao L."/>
            <person name="Anderson O.D."/>
            <person name="Ouyang S."/>
            <person name="Liang Y."/>
            <person name="Zimin A.V."/>
            <person name="Pertea G."/>
            <person name="Qi P."/>
            <person name="Bennetzen J.L."/>
            <person name="Dai X."/>
            <person name="Dawson M.W."/>
            <person name="Muller H.G."/>
            <person name="Kugler K."/>
            <person name="Rivarola-Duarte L."/>
            <person name="Spannagl M."/>
            <person name="Mayer K.F.X."/>
            <person name="Lu F.H."/>
            <person name="Bevan M.W."/>
            <person name="Leroy P."/>
            <person name="Li P."/>
            <person name="You F.M."/>
            <person name="Sun Q."/>
            <person name="Liu Z."/>
            <person name="Lyons E."/>
            <person name="Wicker T."/>
            <person name="Salzberg S.L."/>
            <person name="Devos K.M."/>
            <person name="Dvorak J."/>
        </authorList>
    </citation>
    <scope>NUCLEOTIDE SEQUENCE [LARGE SCALE GENOMIC DNA]</scope>
    <source>
        <strain evidence="2">cv. AL8/78</strain>
    </source>
</reference>
<evidence type="ECO:0000313" key="2">
    <source>
        <dbReference type="EnsemblPlants" id="AET3Gv20871000.7"/>
    </source>
</evidence>
<feature type="region of interest" description="Disordered" evidence="1">
    <location>
        <begin position="31"/>
        <end position="98"/>
    </location>
</feature>
<name>A0A453G3L2_AEGTS</name>
<feature type="compositionally biased region" description="Polar residues" evidence="1">
    <location>
        <begin position="78"/>
        <end position="93"/>
    </location>
</feature>
<reference evidence="3" key="1">
    <citation type="journal article" date="2014" name="Science">
        <title>Ancient hybridizations among the ancestral genomes of bread wheat.</title>
        <authorList>
            <consortium name="International Wheat Genome Sequencing Consortium,"/>
            <person name="Marcussen T."/>
            <person name="Sandve S.R."/>
            <person name="Heier L."/>
            <person name="Spannagl M."/>
            <person name="Pfeifer M."/>
            <person name="Jakobsen K.S."/>
            <person name="Wulff B.B."/>
            <person name="Steuernagel B."/>
            <person name="Mayer K.F."/>
            <person name="Olsen O.A."/>
        </authorList>
    </citation>
    <scope>NUCLEOTIDE SEQUENCE [LARGE SCALE GENOMIC DNA]</scope>
    <source>
        <strain evidence="3">cv. AL8/78</strain>
    </source>
</reference>
<sequence>FTSKPLSLISLSLADDGGGPDLHPLQQLAYGKPVVGSSPTPLSGFRSTGRRAPCLVPLSGSSSGSPGAQAGGGHLASFPSQAQNQGSTPSSHCTKSKDMNDLPPACGLAYDMTYNGVEALVSLLKSEEAV</sequence>
<evidence type="ECO:0000313" key="3">
    <source>
        <dbReference type="Proteomes" id="UP000015105"/>
    </source>
</evidence>
<organism evidence="2 3">
    <name type="scientific">Aegilops tauschii subsp. strangulata</name>
    <name type="common">Goatgrass</name>
    <dbReference type="NCBI Taxonomy" id="200361"/>
    <lineage>
        <taxon>Eukaryota</taxon>
        <taxon>Viridiplantae</taxon>
        <taxon>Streptophyta</taxon>
        <taxon>Embryophyta</taxon>
        <taxon>Tracheophyta</taxon>
        <taxon>Spermatophyta</taxon>
        <taxon>Magnoliopsida</taxon>
        <taxon>Liliopsida</taxon>
        <taxon>Poales</taxon>
        <taxon>Poaceae</taxon>
        <taxon>BOP clade</taxon>
        <taxon>Pooideae</taxon>
        <taxon>Triticodae</taxon>
        <taxon>Triticeae</taxon>
        <taxon>Triticinae</taxon>
        <taxon>Aegilops</taxon>
    </lineage>
</organism>
<protein>
    <submittedName>
        <fullName evidence="2">Uncharacterized protein</fullName>
    </submittedName>
</protein>
<reference evidence="2" key="4">
    <citation type="submission" date="2019-03" db="UniProtKB">
        <authorList>
            <consortium name="EnsemblPlants"/>
        </authorList>
    </citation>
    <scope>IDENTIFICATION</scope>
</reference>
<feature type="compositionally biased region" description="Low complexity" evidence="1">
    <location>
        <begin position="59"/>
        <end position="68"/>
    </location>
</feature>
<reference evidence="3" key="2">
    <citation type="journal article" date="2017" name="Nat. Plants">
        <title>The Aegilops tauschii genome reveals multiple impacts of transposons.</title>
        <authorList>
            <person name="Zhao G."/>
            <person name="Zou C."/>
            <person name="Li K."/>
            <person name="Wang K."/>
            <person name="Li T."/>
            <person name="Gao L."/>
            <person name="Zhang X."/>
            <person name="Wang H."/>
            <person name="Yang Z."/>
            <person name="Liu X."/>
            <person name="Jiang W."/>
            <person name="Mao L."/>
            <person name="Kong X."/>
            <person name="Jiao Y."/>
            <person name="Jia J."/>
        </authorList>
    </citation>
    <scope>NUCLEOTIDE SEQUENCE [LARGE SCALE GENOMIC DNA]</scope>
    <source>
        <strain evidence="3">cv. AL8/78</strain>
    </source>
</reference>